<evidence type="ECO:0000313" key="1">
    <source>
        <dbReference type="EMBL" id="STQ14004.1"/>
    </source>
</evidence>
<organism evidence="1 2">
    <name type="scientific">Enterobacter cloacae</name>
    <dbReference type="NCBI Taxonomy" id="550"/>
    <lineage>
        <taxon>Bacteria</taxon>
        <taxon>Pseudomonadati</taxon>
        <taxon>Pseudomonadota</taxon>
        <taxon>Gammaproteobacteria</taxon>
        <taxon>Enterobacterales</taxon>
        <taxon>Enterobacteriaceae</taxon>
        <taxon>Enterobacter</taxon>
        <taxon>Enterobacter cloacae complex</taxon>
    </lineage>
</organism>
<gene>
    <name evidence="1" type="ORF">NCTC10005_06841</name>
</gene>
<dbReference type="AlphaFoldDB" id="A0A377M657"/>
<accession>A0A377M657</accession>
<name>A0A377M657_ENTCL</name>
<dbReference type="EMBL" id="UGJB01000004">
    <property type="protein sequence ID" value="STQ14004.1"/>
    <property type="molecule type" value="Genomic_DNA"/>
</dbReference>
<protein>
    <submittedName>
        <fullName evidence="1">Hemolysin</fullName>
    </submittedName>
</protein>
<evidence type="ECO:0000313" key="2">
    <source>
        <dbReference type="Proteomes" id="UP000255106"/>
    </source>
</evidence>
<dbReference type="Proteomes" id="UP000255106">
    <property type="component" value="Unassembled WGS sequence"/>
</dbReference>
<proteinExistence type="predicted"/>
<reference evidence="1 2" key="1">
    <citation type="submission" date="2018-06" db="EMBL/GenBank/DDBJ databases">
        <authorList>
            <consortium name="Pathogen Informatics"/>
            <person name="Doyle S."/>
        </authorList>
    </citation>
    <scope>NUCLEOTIDE SEQUENCE [LARGE SCALE GENOMIC DNA]</scope>
    <source>
        <strain evidence="1 2">NCTC10005</strain>
    </source>
</reference>
<sequence>MNSNKNKVFQLELKWHPVAASVLLALPIVAHSAEINIKNGVVYTAGNVPVININKANDKGFLIMCMTT</sequence>